<dbReference type="Proteomes" id="UP001459277">
    <property type="component" value="Unassembled WGS sequence"/>
</dbReference>
<dbReference type="AlphaFoldDB" id="A0AAW2DRH6"/>
<protein>
    <submittedName>
        <fullName evidence="1">Uncharacterized protein</fullName>
    </submittedName>
</protein>
<evidence type="ECO:0000313" key="2">
    <source>
        <dbReference type="Proteomes" id="UP001459277"/>
    </source>
</evidence>
<reference evidence="1 2" key="1">
    <citation type="submission" date="2024-01" db="EMBL/GenBank/DDBJ databases">
        <title>A telomere-to-telomere, gap-free genome of sweet tea (Lithocarpus litseifolius).</title>
        <authorList>
            <person name="Zhou J."/>
        </authorList>
    </citation>
    <scope>NUCLEOTIDE SEQUENCE [LARGE SCALE GENOMIC DNA]</scope>
    <source>
        <strain evidence="1">Zhou-2022a</strain>
        <tissue evidence="1">Leaf</tissue>
    </source>
</reference>
<comment type="caution">
    <text evidence="1">The sequence shown here is derived from an EMBL/GenBank/DDBJ whole genome shotgun (WGS) entry which is preliminary data.</text>
</comment>
<dbReference type="EMBL" id="JAZDWU010000002">
    <property type="protein sequence ID" value="KAL0012193.1"/>
    <property type="molecule type" value="Genomic_DNA"/>
</dbReference>
<gene>
    <name evidence="1" type="ORF">SO802_007301</name>
</gene>
<evidence type="ECO:0000313" key="1">
    <source>
        <dbReference type="EMBL" id="KAL0012193.1"/>
    </source>
</evidence>
<name>A0AAW2DRH6_9ROSI</name>
<keyword evidence="2" id="KW-1185">Reference proteome</keyword>
<sequence length="176" mass="20141">MVDYSSVRVDCPSVAFLFARLGCLIEAVKGEFLKWASLFIGEDCPHNFVLSSLFSLVSHSARVARSLKMSEVRSSEFETRLSSSNDHVIFEVTSPSTPYKAWNILCSLMRKDEKQIRDRLQFPDSVRIRISSDEDRACHSYADEVCFYEADFTSGLRFPTYPFVRKLFSYLHLAPA</sequence>
<accession>A0AAW2DRH6</accession>
<proteinExistence type="predicted"/>
<organism evidence="1 2">
    <name type="scientific">Lithocarpus litseifolius</name>
    <dbReference type="NCBI Taxonomy" id="425828"/>
    <lineage>
        <taxon>Eukaryota</taxon>
        <taxon>Viridiplantae</taxon>
        <taxon>Streptophyta</taxon>
        <taxon>Embryophyta</taxon>
        <taxon>Tracheophyta</taxon>
        <taxon>Spermatophyta</taxon>
        <taxon>Magnoliopsida</taxon>
        <taxon>eudicotyledons</taxon>
        <taxon>Gunneridae</taxon>
        <taxon>Pentapetalae</taxon>
        <taxon>rosids</taxon>
        <taxon>fabids</taxon>
        <taxon>Fagales</taxon>
        <taxon>Fagaceae</taxon>
        <taxon>Lithocarpus</taxon>
    </lineage>
</organism>